<dbReference type="InterPro" id="IPR054307">
    <property type="entry name" value="I-HmuI_NUMOD-like"/>
</dbReference>
<evidence type="ECO:0000313" key="4">
    <source>
        <dbReference type="Proteomes" id="UP000283585"/>
    </source>
</evidence>
<evidence type="ECO:0000259" key="2">
    <source>
        <dbReference type="Pfam" id="PF22083"/>
    </source>
</evidence>
<dbReference type="SUPFAM" id="SSF64496">
    <property type="entry name" value="DNA-binding domain of intron-encoded endonucleases"/>
    <property type="match status" value="1"/>
</dbReference>
<reference evidence="3 4" key="1">
    <citation type="submission" date="2018-08" db="EMBL/GenBank/DDBJ databases">
        <title>A genome reference for cultivated species of the human gut microbiota.</title>
        <authorList>
            <person name="Zou Y."/>
            <person name="Xue W."/>
            <person name="Luo G."/>
        </authorList>
    </citation>
    <scope>NUCLEOTIDE SEQUENCE [LARGE SCALE GENOMIC DNA]</scope>
    <source>
        <strain evidence="3 4">AF29-2BH</strain>
    </source>
</reference>
<protein>
    <recommendedName>
        <fullName evidence="5">HNH endonuclease</fullName>
    </recommendedName>
</protein>
<dbReference type="Proteomes" id="UP000283585">
    <property type="component" value="Unassembled WGS sequence"/>
</dbReference>
<comment type="caution">
    <text evidence="3">The sequence shown here is derived from an EMBL/GenBank/DDBJ whole genome shotgun (WGS) entry which is preliminary data.</text>
</comment>
<dbReference type="Gene3D" id="3.90.75.20">
    <property type="match status" value="1"/>
</dbReference>
<evidence type="ECO:0008006" key="5">
    <source>
        <dbReference type="Google" id="ProtNLM"/>
    </source>
</evidence>
<dbReference type="SUPFAM" id="SSF54060">
    <property type="entry name" value="His-Me finger endonucleases"/>
    <property type="match status" value="1"/>
</dbReference>
<dbReference type="Pfam" id="PF22083">
    <property type="entry name" value="I-HmuI_NUMOD-like"/>
    <property type="match status" value="1"/>
</dbReference>
<evidence type="ECO:0000259" key="1">
    <source>
        <dbReference type="Pfam" id="PF07463"/>
    </source>
</evidence>
<dbReference type="EMBL" id="QRSS01000009">
    <property type="protein sequence ID" value="RGQ04691.1"/>
    <property type="molecule type" value="Genomic_DNA"/>
</dbReference>
<evidence type="ECO:0000313" key="3">
    <source>
        <dbReference type="EMBL" id="RGQ04691.1"/>
    </source>
</evidence>
<dbReference type="InterPro" id="IPR010902">
    <property type="entry name" value="NUMOD4"/>
</dbReference>
<dbReference type="InterPro" id="IPR044925">
    <property type="entry name" value="His-Me_finger_sf"/>
</dbReference>
<dbReference type="Gene3D" id="1.10.10.10">
    <property type="entry name" value="Winged helix-like DNA-binding domain superfamily/Winged helix DNA-binding domain"/>
    <property type="match status" value="1"/>
</dbReference>
<sequence length="192" mass="22476">MFWNQERGFCMTAMKYEEIEIFKDIEFNPYTKARYKVSTFGRVISKKTGEELKPYIRSGYPTVMLHISAIKRKHFPLHRLVAITFLPNPFQFPQVNHKDQDKLNPHLNNLEWCTAKYNINYGDAIYRRIVAMLDHNPEFLCMETGLIYQSQSQAARELGLDQGNISRVLSGKHKSCGGYHFQWLFEFAGKLS</sequence>
<organism evidence="3 4">
    <name type="scientific">Blautia obeum</name>
    <dbReference type="NCBI Taxonomy" id="40520"/>
    <lineage>
        <taxon>Bacteria</taxon>
        <taxon>Bacillati</taxon>
        <taxon>Bacillota</taxon>
        <taxon>Clostridia</taxon>
        <taxon>Lachnospirales</taxon>
        <taxon>Lachnospiraceae</taxon>
        <taxon>Blautia</taxon>
    </lineage>
</organism>
<feature type="domain" description="NUMOD4" evidence="1">
    <location>
        <begin position="20"/>
        <end position="66"/>
    </location>
</feature>
<proteinExistence type="predicted"/>
<accession>A0A411ZPD9</accession>
<name>A0A411ZPD9_9FIRM</name>
<dbReference type="GO" id="GO:0016788">
    <property type="term" value="F:hydrolase activity, acting on ester bonds"/>
    <property type="evidence" value="ECO:0007669"/>
    <property type="project" value="InterPro"/>
</dbReference>
<gene>
    <name evidence="3" type="ORF">DWZ12_08970</name>
</gene>
<dbReference type="AlphaFoldDB" id="A0A411ZPD9"/>
<dbReference type="Pfam" id="PF07463">
    <property type="entry name" value="NUMOD4"/>
    <property type="match status" value="1"/>
</dbReference>
<dbReference type="InterPro" id="IPR036388">
    <property type="entry name" value="WH-like_DNA-bd_sf"/>
</dbReference>
<feature type="domain" description="DNA endonuclease I-HmuI-like NUMOD-like" evidence="2">
    <location>
        <begin position="148"/>
        <end position="181"/>
    </location>
</feature>